<evidence type="ECO:0000313" key="2">
    <source>
        <dbReference type="Proteomes" id="UP000075398"/>
    </source>
</evidence>
<accession>A0A150J683</accession>
<sequence length="119" mass="13871">MPTFKIAYPITYPDLLFLLISKEITNDEFDDAFANNADKIYGKVFSPNSEIKSVLEHYRDELKNLEVLEKRYVTDTDRKRIEELKSLLAQYESVTPLSYADAFGGKDVYRMINFKISDK</sequence>
<evidence type="ECO:0000313" key="1">
    <source>
        <dbReference type="EMBL" id="KYC52625.1"/>
    </source>
</evidence>
<comment type="caution">
    <text evidence="1">The sequence shown here is derived from an EMBL/GenBank/DDBJ whole genome shotgun (WGS) entry which is preliminary data.</text>
</comment>
<dbReference type="AlphaFoldDB" id="A0A150J683"/>
<reference evidence="1 2" key="1">
    <citation type="journal article" date="2016" name="ISME J.">
        <title>Chasing the elusive Euryarchaeota class WSA2: genomes reveal a uniquely fastidious methyl-reducing methanogen.</title>
        <authorList>
            <person name="Nobu M.K."/>
            <person name="Narihiro T."/>
            <person name="Kuroda K."/>
            <person name="Mei R."/>
            <person name="Liu W.T."/>
        </authorList>
    </citation>
    <scope>NUCLEOTIDE SEQUENCE [LARGE SCALE GENOMIC DNA]</scope>
    <source>
        <strain evidence="1">U1lsi0528_Bin055</strain>
    </source>
</reference>
<protein>
    <submittedName>
        <fullName evidence="1">Uncharacterized protein</fullName>
    </submittedName>
</protein>
<dbReference type="EMBL" id="LNGC01000019">
    <property type="protein sequence ID" value="KYC52625.1"/>
    <property type="molecule type" value="Genomic_DNA"/>
</dbReference>
<dbReference type="Proteomes" id="UP000075398">
    <property type="component" value="Unassembled WGS sequence"/>
</dbReference>
<name>A0A150J683_9EURY</name>
<proteinExistence type="predicted"/>
<gene>
    <name evidence="1" type="ORF">AMQ22_00675</name>
</gene>
<organism evidence="1 2">
    <name type="scientific">Candidatus Methanofastidiosum methylothiophilum</name>
    <dbReference type="NCBI Taxonomy" id="1705564"/>
    <lineage>
        <taxon>Archaea</taxon>
        <taxon>Methanobacteriati</taxon>
        <taxon>Methanobacteriota</taxon>
        <taxon>Stenosarchaea group</taxon>
        <taxon>Candidatus Methanofastidiosia</taxon>
        <taxon>Candidatus Methanofastidiosales</taxon>
        <taxon>Candidatus Methanofastidiosaceae</taxon>
        <taxon>Candidatus Methanofastidiosum</taxon>
    </lineage>
</organism>